<dbReference type="Proteomes" id="UP000247465">
    <property type="component" value="Chromosome"/>
</dbReference>
<dbReference type="Pfam" id="PF07171">
    <property type="entry name" value="MlrC_C"/>
    <property type="match status" value="1"/>
</dbReference>
<dbReference type="EMBL" id="CP029803">
    <property type="protein sequence ID" value="AWT60474.1"/>
    <property type="molecule type" value="Genomic_DNA"/>
</dbReference>
<feature type="domain" description="Microcystin LR degradation protein MlrC N-terminal" evidence="2">
    <location>
        <begin position="3"/>
        <end position="290"/>
    </location>
</feature>
<sequence>MKRVLIATFTHEVGSFHPMLSKYEDFNHLWGKDIIKAFGEGTSTTTGVIEVLKTRKDIEIVPSYAAWMDTTGGLVQTAALERMISELLEAVEGESNIDGVCLCLHGAMAGEAEDDPEGRVVQGVRKHVGNVPLTAPMDLHGIITERMLEGINAISFLHTYPHVDGRETGQRAAKNLLGIMDGKIKNPVTARVKIPLLARGNELITSTGRFGEAMRICQEIEASPGGIAAGVNIGNPFTDVPDLRSNAIVTVDGDQAWANEEALKLARFMWDNRNLWFADLTSMKRIVLKAEEQEGLTVCGDPADSTASGSSGDSNEILKGLLKYGYKKRALIPIVDAPAVFEAFKQGVGSRIKVSLGGTIDKERFIPLEVEVYVRALTDGVYSNSGLSACAGRTATFHLNQHTVVVSEKPASTTCSAFFLAMGEDPLDYDFVIAKSPNGFRIFYEQFASEIVYADVPGSTSADVTTLPYKNAPRPMYPLDKETEPGF</sequence>
<organism evidence="3 4">
    <name type="scientific">Candidatus Moanibacter tarae</name>
    <dbReference type="NCBI Taxonomy" id="2200854"/>
    <lineage>
        <taxon>Bacteria</taxon>
        <taxon>Pseudomonadati</taxon>
        <taxon>Verrucomicrobiota</taxon>
        <taxon>Opitutia</taxon>
        <taxon>Puniceicoccales</taxon>
        <taxon>Puniceicoccales incertae sedis</taxon>
        <taxon>Candidatus Moanibacter</taxon>
    </lineage>
</organism>
<evidence type="ECO:0008006" key="5">
    <source>
        <dbReference type="Google" id="ProtNLM"/>
    </source>
</evidence>
<reference evidence="3 4" key="1">
    <citation type="submission" date="2018-06" db="EMBL/GenBank/DDBJ databases">
        <title>Draft Genome Sequence of a Novel Marine Bacterium Related to the Verrucomicrobia.</title>
        <authorList>
            <person name="Vosseberg J."/>
            <person name="Martijn J."/>
            <person name="Ettema T.J.G."/>
        </authorList>
    </citation>
    <scope>NUCLEOTIDE SEQUENCE [LARGE SCALE GENOMIC DNA]</scope>
    <source>
        <strain evidence="3">TARA_B100001123</strain>
    </source>
</reference>
<dbReference type="Pfam" id="PF07364">
    <property type="entry name" value="DUF1485"/>
    <property type="match status" value="1"/>
</dbReference>
<name>A0A2Z4AJ70_9BACT</name>
<dbReference type="InterPro" id="IPR010799">
    <property type="entry name" value="MlrC_C"/>
</dbReference>
<dbReference type="AlphaFoldDB" id="A0A2Z4AJ70"/>
<accession>A0A2Z4AJ70</accession>
<evidence type="ECO:0000313" key="4">
    <source>
        <dbReference type="Proteomes" id="UP000247465"/>
    </source>
</evidence>
<gene>
    <name evidence="3" type="ORF">DF168_01688</name>
</gene>
<feature type="domain" description="Microcystin LR degradation protein MlrC C-terminal" evidence="1">
    <location>
        <begin position="301"/>
        <end position="471"/>
    </location>
</feature>
<evidence type="ECO:0000259" key="1">
    <source>
        <dbReference type="Pfam" id="PF07171"/>
    </source>
</evidence>
<dbReference type="InterPro" id="IPR015995">
    <property type="entry name" value="MlrC_N"/>
</dbReference>
<evidence type="ECO:0000259" key="2">
    <source>
        <dbReference type="Pfam" id="PF07364"/>
    </source>
</evidence>
<protein>
    <recommendedName>
        <fullName evidence="5">Microcystinase C</fullName>
    </recommendedName>
</protein>
<dbReference type="KEGG" id="mtar:DF168_01688"/>
<evidence type="ECO:0000313" key="3">
    <source>
        <dbReference type="EMBL" id="AWT60474.1"/>
    </source>
</evidence>
<proteinExistence type="predicted"/>